<proteinExistence type="predicted"/>
<evidence type="ECO:0000313" key="4">
    <source>
        <dbReference type="EMBL" id="TXG76667.1"/>
    </source>
</evidence>
<feature type="signal peptide" evidence="3">
    <location>
        <begin position="1"/>
        <end position="41"/>
    </location>
</feature>
<keyword evidence="2" id="KW-0472">Membrane</keyword>
<feature type="region of interest" description="Disordered" evidence="1">
    <location>
        <begin position="49"/>
        <end position="68"/>
    </location>
</feature>
<evidence type="ECO:0008006" key="6">
    <source>
        <dbReference type="Google" id="ProtNLM"/>
    </source>
</evidence>
<feature type="transmembrane region" description="Helical" evidence="2">
    <location>
        <begin position="129"/>
        <end position="148"/>
    </location>
</feature>
<feature type="chain" id="PRO_5022850852" description="DUF4134 domain-containing protein" evidence="3">
    <location>
        <begin position="42"/>
        <end position="153"/>
    </location>
</feature>
<evidence type="ECO:0000256" key="1">
    <source>
        <dbReference type="SAM" id="MobiDB-lite"/>
    </source>
</evidence>
<accession>A0A5C7J5D4</accession>
<protein>
    <recommendedName>
        <fullName evidence="6">DUF4134 domain-containing protein</fullName>
    </recommendedName>
</protein>
<reference evidence="4 5" key="1">
    <citation type="submission" date="2018-09" db="EMBL/GenBank/DDBJ databases">
        <title>Metagenome Assembled Genomes from an Advanced Water Purification Facility.</title>
        <authorList>
            <person name="Stamps B.W."/>
            <person name="Spear J.R."/>
        </authorList>
    </citation>
    <scope>NUCLEOTIDE SEQUENCE [LARGE SCALE GENOMIC DNA]</scope>
    <source>
        <strain evidence="4">Bin_63_2</strain>
    </source>
</reference>
<evidence type="ECO:0000256" key="2">
    <source>
        <dbReference type="SAM" id="Phobius"/>
    </source>
</evidence>
<evidence type="ECO:0000256" key="3">
    <source>
        <dbReference type="SAM" id="SignalP"/>
    </source>
</evidence>
<keyword evidence="2" id="KW-1133">Transmembrane helix</keyword>
<comment type="caution">
    <text evidence="4">The sequence shown here is derived from an EMBL/GenBank/DDBJ whole genome shotgun (WGS) entry which is preliminary data.</text>
</comment>
<sequence length="153" mass="16085">MRTKYKINIRNAKKLLVTAAVLSMMLAPGVTPLVSSVIVHAEEPATVDTGGNLNESLPGGTRKNDCQQGSSSLNAENCGIVKWLQTFINILSAAAGLVITIVIIVGGIQYSAAKDDPQAVAAAKSRITNAIIALAAFIFFYAFLQWVVPGGVL</sequence>
<dbReference type="Pfam" id="PF18895">
    <property type="entry name" value="T4SS_pilin"/>
    <property type="match status" value="1"/>
</dbReference>
<dbReference type="EMBL" id="SSDS01000068">
    <property type="protein sequence ID" value="TXG76667.1"/>
    <property type="molecule type" value="Genomic_DNA"/>
</dbReference>
<feature type="transmembrane region" description="Helical" evidence="2">
    <location>
        <begin position="87"/>
        <end position="108"/>
    </location>
</feature>
<organism evidence="4 5">
    <name type="scientific">Candidatus Dojkabacteria bacterium</name>
    <dbReference type="NCBI Taxonomy" id="2099670"/>
    <lineage>
        <taxon>Bacteria</taxon>
        <taxon>Candidatus Dojkabacteria</taxon>
    </lineage>
</organism>
<dbReference type="InterPro" id="IPR043993">
    <property type="entry name" value="T4SS_pilin"/>
</dbReference>
<dbReference type="AlphaFoldDB" id="A0A5C7J5D4"/>
<evidence type="ECO:0000313" key="5">
    <source>
        <dbReference type="Proteomes" id="UP000321026"/>
    </source>
</evidence>
<keyword evidence="3" id="KW-0732">Signal</keyword>
<gene>
    <name evidence="4" type="ORF">E6Q11_04200</name>
</gene>
<keyword evidence="2" id="KW-0812">Transmembrane</keyword>
<dbReference type="Proteomes" id="UP000321026">
    <property type="component" value="Unassembled WGS sequence"/>
</dbReference>
<name>A0A5C7J5D4_9BACT</name>